<organism evidence="1 2">
    <name type="scientific">Striga hermonthica</name>
    <name type="common">Purple witchweed</name>
    <name type="synonym">Buchnera hermonthica</name>
    <dbReference type="NCBI Taxonomy" id="68872"/>
    <lineage>
        <taxon>Eukaryota</taxon>
        <taxon>Viridiplantae</taxon>
        <taxon>Streptophyta</taxon>
        <taxon>Embryophyta</taxon>
        <taxon>Tracheophyta</taxon>
        <taxon>Spermatophyta</taxon>
        <taxon>Magnoliopsida</taxon>
        <taxon>eudicotyledons</taxon>
        <taxon>Gunneridae</taxon>
        <taxon>Pentapetalae</taxon>
        <taxon>asterids</taxon>
        <taxon>lamiids</taxon>
        <taxon>Lamiales</taxon>
        <taxon>Orobanchaceae</taxon>
        <taxon>Buchnereae</taxon>
        <taxon>Striga</taxon>
    </lineage>
</organism>
<protein>
    <submittedName>
        <fullName evidence="1">Uncharacterized protein</fullName>
    </submittedName>
</protein>
<feature type="non-terminal residue" evidence="1">
    <location>
        <position position="90"/>
    </location>
</feature>
<sequence length="90" mass="9822">MLGVGQAIIAVSALSTSFGKLKMVEGIMKEGVLAQRWAEVRNAAGTKEENKLLAVRWILEQAAKSNLQSITCCVDDKNLVTKLQNQDSFN</sequence>
<accession>A0A9N7R9A5</accession>
<proteinExistence type="predicted"/>
<dbReference type="Proteomes" id="UP001153555">
    <property type="component" value="Unassembled WGS sequence"/>
</dbReference>
<dbReference type="AlphaFoldDB" id="A0A9N7R9A5"/>
<dbReference type="OrthoDB" id="10507076at2759"/>
<reference evidence="1" key="1">
    <citation type="submission" date="2019-12" db="EMBL/GenBank/DDBJ databases">
        <authorList>
            <person name="Scholes J."/>
        </authorList>
    </citation>
    <scope>NUCLEOTIDE SEQUENCE</scope>
</reference>
<name>A0A9N7R9A5_STRHE</name>
<evidence type="ECO:0000313" key="1">
    <source>
        <dbReference type="EMBL" id="CAA0819885.1"/>
    </source>
</evidence>
<evidence type="ECO:0000313" key="2">
    <source>
        <dbReference type="Proteomes" id="UP001153555"/>
    </source>
</evidence>
<dbReference type="EMBL" id="CACSLK010019758">
    <property type="protein sequence ID" value="CAA0819885.1"/>
    <property type="molecule type" value="Genomic_DNA"/>
</dbReference>
<gene>
    <name evidence="1" type="ORF">SHERM_18138</name>
</gene>
<comment type="caution">
    <text evidence="1">The sequence shown here is derived from an EMBL/GenBank/DDBJ whole genome shotgun (WGS) entry which is preliminary data.</text>
</comment>
<keyword evidence="2" id="KW-1185">Reference proteome</keyword>